<proteinExistence type="predicted"/>
<dbReference type="EMBL" id="LAZR01070325">
    <property type="protein sequence ID" value="KKK42492.1"/>
    <property type="molecule type" value="Genomic_DNA"/>
</dbReference>
<sequence>VIIILVRRSIRKIKLNKNIANKRGIKKIIEKKSIKRIANAFLMMSVISLSGIYYTLNYPRKSEWTRYYFTDSQTDVVLFAGNYFNVNPSYTEKALLVEDQDGKYIHFLSALIQVEDLEKIYYTFDCNSTHYLNSTDYIEFKGDIEFMNVSYVLFNVKYTDTDFQTNLYSDFNFLYINEDDWLFAELKWLNMC</sequence>
<dbReference type="InterPro" id="IPR018247">
    <property type="entry name" value="EF_Hand_1_Ca_BS"/>
</dbReference>
<dbReference type="PROSITE" id="PS00018">
    <property type="entry name" value="EF_HAND_1"/>
    <property type="match status" value="1"/>
</dbReference>
<keyword evidence="1" id="KW-0812">Transmembrane</keyword>
<keyword evidence="1" id="KW-1133">Transmembrane helix</keyword>
<protein>
    <submittedName>
        <fullName evidence="2">Uncharacterized protein</fullName>
    </submittedName>
</protein>
<reference evidence="2" key="1">
    <citation type="journal article" date="2015" name="Nature">
        <title>Complex archaea that bridge the gap between prokaryotes and eukaryotes.</title>
        <authorList>
            <person name="Spang A."/>
            <person name="Saw J.H."/>
            <person name="Jorgensen S.L."/>
            <person name="Zaremba-Niedzwiedzka K."/>
            <person name="Martijn J."/>
            <person name="Lind A.E."/>
            <person name="van Eijk R."/>
            <person name="Schleper C."/>
            <person name="Guy L."/>
            <person name="Ettema T.J."/>
        </authorList>
    </citation>
    <scope>NUCLEOTIDE SEQUENCE</scope>
</reference>
<comment type="caution">
    <text evidence="2">The sequence shown here is derived from an EMBL/GenBank/DDBJ whole genome shotgun (WGS) entry which is preliminary data.</text>
</comment>
<evidence type="ECO:0000256" key="1">
    <source>
        <dbReference type="SAM" id="Phobius"/>
    </source>
</evidence>
<name>A0A0F8VDQ6_9ZZZZ</name>
<keyword evidence="1" id="KW-0472">Membrane</keyword>
<accession>A0A0F8VDQ6</accession>
<evidence type="ECO:0000313" key="2">
    <source>
        <dbReference type="EMBL" id="KKK42492.1"/>
    </source>
</evidence>
<feature type="non-terminal residue" evidence="2">
    <location>
        <position position="1"/>
    </location>
</feature>
<gene>
    <name evidence="2" type="ORF">LCGC14_1693820</name>
</gene>
<dbReference type="AlphaFoldDB" id="A0A0F8VDQ6"/>
<feature type="transmembrane region" description="Helical" evidence="1">
    <location>
        <begin position="37"/>
        <end position="56"/>
    </location>
</feature>
<organism evidence="2">
    <name type="scientific">marine sediment metagenome</name>
    <dbReference type="NCBI Taxonomy" id="412755"/>
    <lineage>
        <taxon>unclassified sequences</taxon>
        <taxon>metagenomes</taxon>
        <taxon>ecological metagenomes</taxon>
    </lineage>
</organism>